<evidence type="ECO:0000313" key="3">
    <source>
        <dbReference type="Proteomes" id="UP000233556"/>
    </source>
</evidence>
<evidence type="ECO:0000256" key="1">
    <source>
        <dbReference type="SAM" id="MobiDB-lite"/>
    </source>
</evidence>
<dbReference type="OrthoDB" id="9387164at2759"/>
<protein>
    <submittedName>
        <fullName evidence="2">Undifferentiated embryonic cell transcription factor 1-like</fullName>
    </submittedName>
</protein>
<feature type="compositionally biased region" description="Basic residues" evidence="1">
    <location>
        <begin position="172"/>
        <end position="201"/>
    </location>
</feature>
<name>A0A2I0TTB9_LIMLA</name>
<dbReference type="AlphaFoldDB" id="A0A2I0TTB9"/>
<keyword evidence="3" id="KW-1185">Reference proteome</keyword>
<sequence>MKSIWKASGQPIFGERLMPDLLKMPHRKRRLALTSHSTSLTEPPEHDIGRGAPSMLLSSLLQCVKDKTERCVLHGDGVDMPSHLQDLLGCIQGEDVADAAGVRQVDIMMTVLLHHRLLAGGLVDDLPLLLEEEEPYIEAGPHWVEPGQEDGQVVQSMLKQLSSILGFWPQEKKRKEKKRKEKKRKEKKRKEKKRKEKKKRKVQMEGTYNN</sequence>
<accession>A0A2I0TTB9</accession>
<dbReference type="Proteomes" id="UP000233556">
    <property type="component" value="Unassembled WGS sequence"/>
</dbReference>
<gene>
    <name evidence="2" type="ORF">llap_12650</name>
</gene>
<organism evidence="2 3">
    <name type="scientific">Limosa lapponica baueri</name>
    <dbReference type="NCBI Taxonomy" id="1758121"/>
    <lineage>
        <taxon>Eukaryota</taxon>
        <taxon>Metazoa</taxon>
        <taxon>Chordata</taxon>
        <taxon>Craniata</taxon>
        <taxon>Vertebrata</taxon>
        <taxon>Euteleostomi</taxon>
        <taxon>Archelosauria</taxon>
        <taxon>Archosauria</taxon>
        <taxon>Dinosauria</taxon>
        <taxon>Saurischia</taxon>
        <taxon>Theropoda</taxon>
        <taxon>Coelurosauria</taxon>
        <taxon>Aves</taxon>
        <taxon>Neognathae</taxon>
        <taxon>Neoaves</taxon>
        <taxon>Charadriiformes</taxon>
        <taxon>Scolopacidae</taxon>
        <taxon>Limosa</taxon>
    </lineage>
</organism>
<evidence type="ECO:0000313" key="2">
    <source>
        <dbReference type="EMBL" id="PKU37045.1"/>
    </source>
</evidence>
<feature type="region of interest" description="Disordered" evidence="1">
    <location>
        <begin position="169"/>
        <end position="210"/>
    </location>
</feature>
<proteinExistence type="predicted"/>
<reference evidence="3" key="1">
    <citation type="submission" date="2017-11" db="EMBL/GenBank/DDBJ databases">
        <authorList>
            <person name="Lima N.C."/>
            <person name="Parody-Merino A.M."/>
            <person name="Battley P.F."/>
            <person name="Fidler A.E."/>
            <person name="Prosdocimi F."/>
        </authorList>
    </citation>
    <scope>NUCLEOTIDE SEQUENCE [LARGE SCALE GENOMIC DNA]</scope>
</reference>
<reference evidence="3" key="2">
    <citation type="submission" date="2017-12" db="EMBL/GenBank/DDBJ databases">
        <title>Genome sequence of the Bar-tailed Godwit (Limosa lapponica baueri).</title>
        <authorList>
            <person name="Lima N.C.B."/>
            <person name="Parody-Merino A.M."/>
            <person name="Battley P.F."/>
            <person name="Fidler A.E."/>
            <person name="Prosdocimi F."/>
        </authorList>
    </citation>
    <scope>NUCLEOTIDE SEQUENCE [LARGE SCALE GENOMIC DNA]</scope>
</reference>
<dbReference type="EMBL" id="KZ507331">
    <property type="protein sequence ID" value="PKU37045.1"/>
    <property type="molecule type" value="Genomic_DNA"/>
</dbReference>